<reference evidence="2 3" key="1">
    <citation type="submission" date="2019-08" db="EMBL/GenBank/DDBJ databases">
        <title>Whole genome sequencing of chitin degrading bacteria Chitinophaga pinensis YS16.</title>
        <authorList>
            <person name="Singh R.P."/>
            <person name="Manchanda G."/>
            <person name="Maurya I.K."/>
            <person name="Joshi N.K."/>
            <person name="Srivastava A.K."/>
        </authorList>
    </citation>
    <scope>NUCLEOTIDE SEQUENCE [LARGE SCALE GENOMIC DNA]</scope>
    <source>
        <strain evidence="2 3">YS-16</strain>
    </source>
</reference>
<feature type="transmembrane region" description="Helical" evidence="1">
    <location>
        <begin position="343"/>
        <end position="360"/>
    </location>
</feature>
<evidence type="ECO:0000313" key="2">
    <source>
        <dbReference type="EMBL" id="TWV99413.1"/>
    </source>
</evidence>
<dbReference type="OrthoDB" id="8388740at2"/>
<gene>
    <name evidence="2" type="ORF">FEF09_16875</name>
</gene>
<name>A0A5C6LRX7_9BACT</name>
<dbReference type="EMBL" id="VOHS01000016">
    <property type="protein sequence ID" value="TWV99413.1"/>
    <property type="molecule type" value="Genomic_DNA"/>
</dbReference>
<feature type="transmembrane region" description="Helical" evidence="1">
    <location>
        <begin position="216"/>
        <end position="234"/>
    </location>
</feature>
<comment type="caution">
    <text evidence="2">The sequence shown here is derived from an EMBL/GenBank/DDBJ whole genome shotgun (WGS) entry which is preliminary data.</text>
</comment>
<feature type="transmembrane region" description="Helical" evidence="1">
    <location>
        <begin position="372"/>
        <end position="389"/>
    </location>
</feature>
<feature type="transmembrane region" description="Helical" evidence="1">
    <location>
        <begin position="241"/>
        <end position="259"/>
    </location>
</feature>
<feature type="transmembrane region" description="Helical" evidence="1">
    <location>
        <begin position="165"/>
        <end position="185"/>
    </location>
</feature>
<organism evidence="2 3">
    <name type="scientific">Chitinophaga pinensis</name>
    <dbReference type="NCBI Taxonomy" id="79329"/>
    <lineage>
        <taxon>Bacteria</taxon>
        <taxon>Pseudomonadati</taxon>
        <taxon>Bacteroidota</taxon>
        <taxon>Chitinophagia</taxon>
        <taxon>Chitinophagales</taxon>
        <taxon>Chitinophagaceae</taxon>
        <taxon>Chitinophaga</taxon>
    </lineage>
</organism>
<evidence type="ECO:0000256" key="1">
    <source>
        <dbReference type="SAM" id="Phobius"/>
    </source>
</evidence>
<dbReference type="AlphaFoldDB" id="A0A5C6LRX7"/>
<feature type="transmembrane region" description="Helical" evidence="1">
    <location>
        <begin position="57"/>
        <end position="78"/>
    </location>
</feature>
<feature type="transmembrane region" description="Helical" evidence="1">
    <location>
        <begin position="6"/>
        <end position="22"/>
    </location>
</feature>
<keyword evidence="1" id="KW-1133">Transmembrane helix</keyword>
<dbReference type="RefSeq" id="WP_146306205.1">
    <property type="nucleotide sequence ID" value="NZ_VOHS01000016.1"/>
</dbReference>
<sequence>MAFFIYGILLCFVILAYTKAGVRFSLFNIYFGLFLLFYGPAFFIYNASLQLLETNYAITSVNMLSCFVVGFFIGKFLFKEVKGRKRVAYTNYSNWTDHMPEEKIRIKQGLLYSLLLLSAAVIFAGLFLYGGISSLFTLLSNPLADAELVKQLRQDAGVTGWIAPFYVYTTSGIGRLLAFVFIGLAFQKKNPIMIMAAFAFAVLLSISYLANMSKSSFIVFYCQLLFFMMLFFNVRINFRKALLYVSLIIPLLIGVYLVATNAGDAGTALDLIGHRIFVEPIRVLQLYPKFYPDILPHTNGMNIRLVHDFFSSDNYVPAHVAVTGGLEHASFNAMFIADAYVDFSYFGVVIQSIFVGYLLSYLDFLLYRKNNYLQKALMAALLIGIFSMINSGLITSLIGFGLVTLPILAYFLRSKRRRRIYIGPSDVEYTEQFKVI</sequence>
<feature type="transmembrane region" description="Helical" evidence="1">
    <location>
        <begin position="29"/>
        <end position="45"/>
    </location>
</feature>
<evidence type="ECO:0000313" key="3">
    <source>
        <dbReference type="Proteomes" id="UP000318815"/>
    </source>
</evidence>
<keyword evidence="1" id="KW-0812">Transmembrane</keyword>
<protein>
    <submittedName>
        <fullName evidence="2">Oligosaccharide repeat unit polymerase</fullName>
    </submittedName>
</protein>
<feature type="transmembrane region" description="Helical" evidence="1">
    <location>
        <begin position="109"/>
        <end position="132"/>
    </location>
</feature>
<accession>A0A5C6LRX7</accession>
<proteinExistence type="predicted"/>
<feature type="transmembrane region" description="Helical" evidence="1">
    <location>
        <begin position="192"/>
        <end position="210"/>
    </location>
</feature>
<dbReference type="Proteomes" id="UP000318815">
    <property type="component" value="Unassembled WGS sequence"/>
</dbReference>
<feature type="transmembrane region" description="Helical" evidence="1">
    <location>
        <begin position="395"/>
        <end position="412"/>
    </location>
</feature>
<keyword evidence="1" id="KW-0472">Membrane</keyword>
<dbReference type="NCBIfam" id="TIGR04370">
    <property type="entry name" value="glyco_rpt_poly"/>
    <property type="match status" value="1"/>
</dbReference>
<keyword evidence="3" id="KW-1185">Reference proteome</keyword>